<dbReference type="AlphaFoldDB" id="A0A7S1S8K7"/>
<protein>
    <recommendedName>
        <fullName evidence="3">Sulfotransferase</fullName>
    </recommendedName>
</protein>
<keyword evidence="1" id="KW-0732">Signal</keyword>
<dbReference type="InterPro" id="IPR027417">
    <property type="entry name" value="P-loop_NTPase"/>
</dbReference>
<proteinExistence type="predicted"/>
<sequence>MGLLTLLELLPLCSAFKLRVAAGSCPAPCPEWAQDADDAEGFQQYAAASRAPLGLAPQGRKPAMWVHIHKAAGTTMCKMAREMAESVAFPVKNCNYLGVWFDGYKALATGTMGKSTWTTCSQRRKLFKENNFTWAAIEREVGEGDLCFNDFVYGTVVRQPIDRMESSVNFEEFWYYGEQIACIKRGQCKDQGKFTMFDNYMVRSLLGYDGMWLPPGGVTKSHLQKAVRLLERFDLVLPLEFLDCPQVVAKMDRVLGWHVATMGRRNDHFHAIPFSEGERNDIREINRYDRALYEHFAAKFSSCANK</sequence>
<feature type="signal peptide" evidence="1">
    <location>
        <begin position="1"/>
        <end position="15"/>
    </location>
</feature>
<name>A0A7S1S8K7_ALECA</name>
<dbReference type="EMBL" id="HBGE01108437">
    <property type="protein sequence ID" value="CAD9187868.1"/>
    <property type="molecule type" value="Transcribed_RNA"/>
</dbReference>
<reference evidence="2" key="1">
    <citation type="submission" date="2021-01" db="EMBL/GenBank/DDBJ databases">
        <authorList>
            <person name="Corre E."/>
            <person name="Pelletier E."/>
            <person name="Niang G."/>
            <person name="Scheremetjew M."/>
            <person name="Finn R."/>
            <person name="Kale V."/>
            <person name="Holt S."/>
            <person name="Cochrane G."/>
            <person name="Meng A."/>
            <person name="Brown T."/>
            <person name="Cohen L."/>
        </authorList>
    </citation>
    <scope>NUCLEOTIDE SEQUENCE</scope>
    <source>
        <strain evidence="2">OF101</strain>
    </source>
</reference>
<feature type="chain" id="PRO_5030699893" description="Sulfotransferase" evidence="1">
    <location>
        <begin position="16"/>
        <end position="306"/>
    </location>
</feature>
<dbReference type="Gene3D" id="3.40.50.300">
    <property type="entry name" value="P-loop containing nucleotide triphosphate hydrolases"/>
    <property type="match status" value="1"/>
</dbReference>
<accession>A0A7S1S8K7</accession>
<evidence type="ECO:0000313" key="2">
    <source>
        <dbReference type="EMBL" id="CAD9187868.1"/>
    </source>
</evidence>
<gene>
    <name evidence="2" type="ORF">ACAT0790_LOCUS64642</name>
</gene>
<organism evidence="2">
    <name type="scientific">Alexandrium catenella</name>
    <name type="common">Red tide dinoflagellate</name>
    <name type="synonym">Gonyaulax catenella</name>
    <dbReference type="NCBI Taxonomy" id="2925"/>
    <lineage>
        <taxon>Eukaryota</taxon>
        <taxon>Sar</taxon>
        <taxon>Alveolata</taxon>
        <taxon>Dinophyceae</taxon>
        <taxon>Gonyaulacales</taxon>
        <taxon>Pyrocystaceae</taxon>
        <taxon>Alexandrium</taxon>
    </lineage>
</organism>
<evidence type="ECO:0000256" key="1">
    <source>
        <dbReference type="SAM" id="SignalP"/>
    </source>
</evidence>
<evidence type="ECO:0008006" key="3">
    <source>
        <dbReference type="Google" id="ProtNLM"/>
    </source>
</evidence>